<sequence>MGIGDVTFDSTRFTSVLKIDYLGPTRDVLNSKRILLNRLVRDEENVSGSNVYCPLRVGRNEGQGSVGRGGRLPEPGQQKYANTSTTTKQHYMRIMVPGPEMADSRDSRGAFLQLLDGEMVNGTDDCLHETNRKLYGNGSGALCIATVLAAPTYTAGNAGGYTNKSNGTLYLREGMTVVAIDPATGNVRGTARKIASVNASAGTFTTTGNLGGIVANDYIVRASEVGVTPDSDSCGYNNEFMGIRGIVADIDPPTIAGGLQGLAVATNAFWKSTVLGNSGVDRPLTLPMLQEAEDQLDIDADAAASIWLSGHAQRRAYLNLLESSKRFVNNMTLDGGFKALEYNEVPWVVDKDCPDGLLYGLDEDQFRIFQQGDWFWLSKDNAILSRLDDYDIYQAALAWYAELATMNRRAALVIEDLD</sequence>
<reference evidence="2" key="2">
    <citation type="submission" date="2015-03" db="EMBL/GenBank/DDBJ databases">
        <authorList>
            <person name="Chow C.-E.T."/>
            <person name="Winget D.M."/>
            <person name="White R.A.III."/>
            <person name="Hallam S.J."/>
            <person name="Suttle C.A."/>
        </authorList>
    </citation>
    <scope>NUCLEOTIDE SEQUENCE</scope>
    <source>
        <strain evidence="2">Anoxic3_1</strain>
    </source>
</reference>
<evidence type="ECO:0000256" key="1">
    <source>
        <dbReference type="SAM" id="MobiDB-lite"/>
    </source>
</evidence>
<feature type="region of interest" description="Disordered" evidence="1">
    <location>
        <begin position="62"/>
        <end position="87"/>
    </location>
</feature>
<organism evidence="2">
    <name type="scientific">uncultured marine virus</name>
    <dbReference type="NCBI Taxonomy" id="186617"/>
    <lineage>
        <taxon>Viruses</taxon>
        <taxon>environmental samples</taxon>
    </lineage>
</organism>
<evidence type="ECO:0008006" key="3">
    <source>
        <dbReference type="Google" id="ProtNLM"/>
    </source>
</evidence>
<dbReference type="InterPro" id="IPR049718">
    <property type="entry name" value="AKO59007-like"/>
</dbReference>
<reference evidence="2" key="1">
    <citation type="journal article" date="2015" name="Front. Microbiol.">
        <title>Combining genomic sequencing methods to explore viral diversity and reveal potential virus-host interactions.</title>
        <authorList>
            <person name="Chow C.E."/>
            <person name="Winget D.M."/>
            <person name="White R.A.III."/>
            <person name="Hallam S.J."/>
            <person name="Suttle C.A."/>
        </authorList>
    </citation>
    <scope>NUCLEOTIDE SEQUENCE</scope>
    <source>
        <strain evidence="2">Anoxic3_1</strain>
    </source>
</reference>
<accession>A0A0F7L1U5</accession>
<name>A0A0F7L1U5_9VIRU</name>
<evidence type="ECO:0000313" key="2">
    <source>
        <dbReference type="EMBL" id="AKH45845.1"/>
    </source>
</evidence>
<dbReference type="EMBL" id="KR029577">
    <property type="protein sequence ID" value="AKH45845.1"/>
    <property type="molecule type" value="Genomic_DNA"/>
</dbReference>
<proteinExistence type="predicted"/>
<dbReference type="NCBIfam" id="NF033394">
    <property type="entry name" value="capsid_maj_Podo"/>
    <property type="match status" value="1"/>
</dbReference>
<protein>
    <recommendedName>
        <fullName evidence="3">Capsid protein</fullName>
    </recommendedName>
</protein>